<evidence type="ECO:0000313" key="2">
    <source>
        <dbReference type="Proteomes" id="UP000653904"/>
    </source>
</evidence>
<keyword evidence="2" id="KW-1185">Reference proteome</keyword>
<sequence length="56" mass="6618">MAKLTKHDKKSIEKSMAVPAERGPVWNRRPVVFADKRRTCSRRNGKMECLKELRNY</sequence>
<dbReference type="RefSeq" id="WP_182457278.1">
    <property type="nucleotide sequence ID" value="NZ_JACOOW010000006.1"/>
</dbReference>
<proteinExistence type="predicted"/>
<dbReference type="Proteomes" id="UP000653904">
    <property type="component" value="Unassembled WGS sequence"/>
</dbReference>
<dbReference type="EMBL" id="JACOOW010000006">
    <property type="protein sequence ID" value="MBC5656530.1"/>
    <property type="molecule type" value="Genomic_DNA"/>
</dbReference>
<accession>A0AAW3X5D6</accession>
<name>A0AAW3X5D6_9CLOT</name>
<protein>
    <submittedName>
        <fullName evidence="1">Uncharacterized protein</fullName>
    </submittedName>
</protein>
<evidence type="ECO:0000313" key="1">
    <source>
        <dbReference type="EMBL" id="MBC5656530.1"/>
    </source>
</evidence>
<dbReference type="AlphaFoldDB" id="A0AAW3X5D6"/>
<comment type="caution">
    <text evidence="1">The sequence shown here is derived from an EMBL/GenBank/DDBJ whole genome shotgun (WGS) entry which is preliminary data.</text>
</comment>
<reference evidence="1 2" key="1">
    <citation type="submission" date="2020-08" db="EMBL/GenBank/DDBJ databases">
        <title>Genome public.</title>
        <authorList>
            <person name="Liu C."/>
            <person name="Sun Q."/>
        </authorList>
    </citation>
    <scope>NUCLEOTIDE SEQUENCE [LARGE SCALE GENOMIC DNA]</scope>
    <source>
        <strain evidence="1 2">BX14</strain>
    </source>
</reference>
<organism evidence="1 2">
    <name type="scientific">Clostridium segne</name>
    <dbReference type="NCBI Taxonomy" id="2763038"/>
    <lineage>
        <taxon>Bacteria</taxon>
        <taxon>Bacillati</taxon>
        <taxon>Bacillota</taxon>
        <taxon>Clostridia</taxon>
        <taxon>Eubacteriales</taxon>
        <taxon>Clostridiaceae</taxon>
        <taxon>Clostridium</taxon>
    </lineage>
</organism>
<gene>
    <name evidence="1" type="ORF">H8S19_05510</name>
</gene>